<feature type="compositionally biased region" description="Acidic residues" evidence="1">
    <location>
        <begin position="427"/>
        <end position="443"/>
    </location>
</feature>
<dbReference type="PANTHER" id="PTHR47992">
    <property type="entry name" value="PROTEIN PHOSPHATASE"/>
    <property type="match status" value="1"/>
</dbReference>
<dbReference type="Proteomes" id="UP001165090">
    <property type="component" value="Unassembled WGS sequence"/>
</dbReference>
<proteinExistence type="predicted"/>
<feature type="compositionally biased region" description="Low complexity" evidence="1">
    <location>
        <begin position="652"/>
        <end position="664"/>
    </location>
</feature>
<keyword evidence="4" id="KW-1185">Reference proteome</keyword>
<feature type="region of interest" description="Disordered" evidence="1">
    <location>
        <begin position="621"/>
        <end position="839"/>
    </location>
</feature>
<feature type="compositionally biased region" description="Low complexity" evidence="1">
    <location>
        <begin position="217"/>
        <end position="256"/>
    </location>
</feature>
<feature type="region of interest" description="Disordered" evidence="1">
    <location>
        <begin position="908"/>
        <end position="974"/>
    </location>
</feature>
<feature type="region of interest" description="Disordered" evidence="1">
    <location>
        <begin position="987"/>
        <end position="1107"/>
    </location>
</feature>
<accession>A0ABQ5SJA5</accession>
<dbReference type="PROSITE" id="PS51746">
    <property type="entry name" value="PPM_2"/>
    <property type="match status" value="1"/>
</dbReference>
<dbReference type="EMBL" id="BSDZ01000086">
    <property type="protein sequence ID" value="GLI69442.1"/>
    <property type="molecule type" value="Genomic_DNA"/>
</dbReference>
<gene>
    <name evidence="3" type="ORF">VaNZ11_014054</name>
</gene>
<feature type="compositionally biased region" description="Basic residues" evidence="1">
    <location>
        <begin position="172"/>
        <end position="195"/>
    </location>
</feature>
<name>A0ABQ5SJA5_9CHLO</name>
<sequence length="1433" mass="148317">MSLSVSSLAASDSGAASVDTQSFPPVAGRDREQEPGGPRSGGSSAGLGLSRVRSHALFLNDEEVEEAGKERVIVPKQINLAAGSPDLQYDMGRCAVQGVSSKMEDRVLVYDLSHHPHFSGCRRAVLMAVLDGHAGSGAVSYLEEHLAQHVLEEVASQIGCPPVLEIPQPAQHQHHQHHVRQNLPNQHRHHSHQHQQRNSQHSQPNLQPYQPPHLRHQQQQQQAATSEAPAPRHSQQQDLAKQQLELEQQQQPAVAPQPVAVLGQQILPQEHEKRPEVIFSCTTSSTLTIVSGSFRTDSRPIAAAAAPASPTMAAAAAASAAATAAAVAAAAAVAVASPLTELSEGSGDVKEVELDLGAVPGSQLTGEAATLAPRPAVEVSVGSAVTPEGARRNSSGLSLELRTPGPIGAFDWDPADVASSNGYDDWAADDDGEEFEEDEEEAYADGPWAPPLNHSAAAERRQTSLAAYDSGCGCQPPDPPAALRNALLRCERELMDQDCHSGTTALVALMLGGSLWLANVGDCRAVVCDDGEARQLTVDHKAGTGRPDAGAAVCGAALLERQRLLALGVQLSSDGYLQVTAPDGSCADIAVSRNLGCAHLKDRSCSGRGSNWAQNLYTSQNQGQHMHMQRHSSRGARLSACSGSSGMRISTSGAAAPAGAPAAAGRGGSAGSVEWPQQQHRQQQKSRHHHASAPGSVSGGLDDLAGFRSAVQPQGAHPPDPYHHHHQTRNHHTHHGHIQHPQQPPYGEKSPSAEGYGGTQGQVTHHHNQRHQRHSRQSGNGSGFESRSDPSILTFSHPSNQPRQQQHQQQLPLQPNLHLTGSMNSGLRHHHRDEHGLSHGDFDGLKGSCSNHQNVQGALVSSQSVASYDDGCSVAVTDGSSVGNGSGQTQVATTTLTPANTSLAGIAFRQSPSPIPPSLAPLHDQQPKVQQHHQELSPRPPRPPSSGSISASNQVGGGSDLYIVSPRLQSSSPMPIRSAMTTVSVIGSCSPDQQQPPAADAAAPGTAATTRGRVPMLQPFGDSGSQPGSVSRPGSRPGSGTGFTIVQPSGGSGYNLGLPPRPPSLPGGGGTAVGGAAVGGRTAVGVQQYSQRRSSSGGGGGGSCRTRELRSLSPALPFGPVLVSGGGYCRLSPLEEGGSSSSGVEGSSPGGMGCCEVVSSLMGPGCSVAAAAAPIRGGVAGGCREPVMEPPEAGAAATAGANPVALAVECTPAQDDGKRGSGAADTALKTAVTFSTWTLNSTYMDSMPEELAAVMSAAAVDGVVLTPPLPPTPPEVSSPANSMTAADGSIGAGRRSSGLFGSGAALSESSAGVCSSAAGVLIPDPDLFYYEISEDSEFLICACDGLWDVMQNVDACRFVRRWLADGGTAAGAAKMLCDIALKWESHDNISVVILRFSARPLARAASSSRLHRAEPATDVAGLETDGQGCRWRG</sequence>
<dbReference type="Gene3D" id="3.60.40.10">
    <property type="entry name" value="PPM-type phosphatase domain"/>
    <property type="match status" value="3"/>
</dbReference>
<evidence type="ECO:0000313" key="4">
    <source>
        <dbReference type="Proteomes" id="UP001165090"/>
    </source>
</evidence>
<feature type="compositionally biased region" description="Polar residues" evidence="1">
    <location>
        <begin position="783"/>
        <end position="794"/>
    </location>
</feature>
<dbReference type="Pfam" id="PF00481">
    <property type="entry name" value="PP2C"/>
    <property type="match status" value="2"/>
</dbReference>
<feature type="compositionally biased region" description="Polar residues" evidence="1">
    <location>
        <begin position="641"/>
        <end position="651"/>
    </location>
</feature>
<dbReference type="SUPFAM" id="SSF81606">
    <property type="entry name" value="PP2C-like"/>
    <property type="match status" value="3"/>
</dbReference>
<evidence type="ECO:0000256" key="1">
    <source>
        <dbReference type="SAM" id="MobiDB-lite"/>
    </source>
</evidence>
<feature type="compositionally biased region" description="Gly residues" evidence="1">
    <location>
        <begin position="1066"/>
        <end position="1078"/>
    </location>
</feature>
<feature type="compositionally biased region" description="Basic residues" evidence="1">
    <location>
        <begin position="723"/>
        <end position="738"/>
    </location>
</feature>
<feature type="compositionally biased region" description="Low complexity" evidence="1">
    <location>
        <begin position="796"/>
        <end position="819"/>
    </location>
</feature>
<feature type="compositionally biased region" description="Basic residues" evidence="1">
    <location>
        <begin position="764"/>
        <end position="776"/>
    </location>
</feature>
<evidence type="ECO:0000259" key="2">
    <source>
        <dbReference type="PROSITE" id="PS51746"/>
    </source>
</evidence>
<feature type="region of interest" description="Disordered" evidence="1">
    <location>
        <begin position="427"/>
        <end position="459"/>
    </location>
</feature>
<organism evidence="3 4">
    <name type="scientific">Volvox africanus</name>
    <dbReference type="NCBI Taxonomy" id="51714"/>
    <lineage>
        <taxon>Eukaryota</taxon>
        <taxon>Viridiplantae</taxon>
        <taxon>Chlorophyta</taxon>
        <taxon>core chlorophytes</taxon>
        <taxon>Chlorophyceae</taxon>
        <taxon>CS clade</taxon>
        <taxon>Chlamydomonadales</taxon>
        <taxon>Volvocaceae</taxon>
        <taxon>Volvox</taxon>
    </lineage>
</organism>
<feature type="domain" description="PPM-type phosphatase" evidence="2">
    <location>
        <begin position="90"/>
        <end position="1396"/>
    </location>
</feature>
<protein>
    <recommendedName>
        <fullName evidence="2">PPM-type phosphatase domain-containing protein</fullName>
    </recommendedName>
</protein>
<feature type="compositionally biased region" description="Low complexity" evidence="1">
    <location>
        <begin position="991"/>
        <end position="1013"/>
    </location>
</feature>
<dbReference type="InterPro" id="IPR001932">
    <property type="entry name" value="PPM-type_phosphatase-like_dom"/>
</dbReference>
<evidence type="ECO:0000313" key="3">
    <source>
        <dbReference type="EMBL" id="GLI69442.1"/>
    </source>
</evidence>
<feature type="compositionally biased region" description="Low complexity" evidence="1">
    <location>
        <begin position="1"/>
        <end position="19"/>
    </location>
</feature>
<dbReference type="CDD" id="cd00143">
    <property type="entry name" value="PP2Cc"/>
    <property type="match status" value="1"/>
</dbReference>
<feature type="region of interest" description="Disordered" evidence="1">
    <location>
        <begin position="1"/>
        <end position="47"/>
    </location>
</feature>
<feature type="region of interest" description="Disordered" evidence="1">
    <location>
        <begin position="163"/>
        <end position="256"/>
    </location>
</feature>
<dbReference type="InterPro" id="IPR036457">
    <property type="entry name" value="PPM-type-like_dom_sf"/>
</dbReference>
<feature type="compositionally biased region" description="Basic residues" evidence="1">
    <location>
        <begin position="682"/>
        <end position="691"/>
    </location>
</feature>
<dbReference type="InterPro" id="IPR015655">
    <property type="entry name" value="PP2C"/>
</dbReference>
<dbReference type="SMART" id="SM00332">
    <property type="entry name" value="PP2Cc"/>
    <property type="match status" value="1"/>
</dbReference>
<comment type="caution">
    <text evidence="3">The sequence shown here is derived from an EMBL/GenBank/DDBJ whole genome shotgun (WGS) entry which is preliminary data.</text>
</comment>
<feature type="compositionally biased region" description="Low complexity" evidence="1">
    <location>
        <begin position="1023"/>
        <end position="1038"/>
    </location>
</feature>
<reference evidence="3 4" key="1">
    <citation type="journal article" date="2023" name="IScience">
        <title>Expanded male sex-determining region conserved during the evolution of homothallism in the green alga Volvox.</title>
        <authorList>
            <person name="Yamamoto K."/>
            <person name="Matsuzaki R."/>
            <person name="Mahakham W."/>
            <person name="Heman W."/>
            <person name="Sekimoto H."/>
            <person name="Kawachi M."/>
            <person name="Minakuchi Y."/>
            <person name="Toyoda A."/>
            <person name="Nozaki H."/>
        </authorList>
    </citation>
    <scope>NUCLEOTIDE SEQUENCE [LARGE SCALE GENOMIC DNA]</scope>
    <source>
        <strain evidence="3 4">NIES-4468</strain>
    </source>
</reference>